<organism evidence="14 15">
    <name type="scientific">Nocardia pseudobrasiliensis</name>
    <dbReference type="NCBI Taxonomy" id="45979"/>
    <lineage>
        <taxon>Bacteria</taxon>
        <taxon>Bacillati</taxon>
        <taxon>Actinomycetota</taxon>
        <taxon>Actinomycetes</taxon>
        <taxon>Mycobacteriales</taxon>
        <taxon>Nocardiaceae</taxon>
        <taxon>Nocardia</taxon>
    </lineage>
</organism>
<comment type="caution">
    <text evidence="14">The sequence shown here is derived from an EMBL/GenBank/DDBJ whole genome shotgun (WGS) entry which is preliminary data.</text>
</comment>
<keyword evidence="15" id="KW-1185">Reference proteome</keyword>
<dbReference type="EC" id="2.2.1.6" evidence="4"/>
<dbReference type="GO" id="GO:0030976">
    <property type="term" value="F:thiamine pyrophosphate binding"/>
    <property type="evidence" value="ECO:0007669"/>
    <property type="project" value="InterPro"/>
</dbReference>
<feature type="domain" description="Thiamine pyrophosphate enzyme TPP-binding" evidence="12">
    <location>
        <begin position="382"/>
        <end position="522"/>
    </location>
</feature>
<evidence type="ECO:0000259" key="13">
    <source>
        <dbReference type="Pfam" id="PF02776"/>
    </source>
</evidence>
<keyword evidence="6" id="KW-0274">FAD</keyword>
<evidence type="ECO:0000313" key="14">
    <source>
        <dbReference type="EMBL" id="RDI60365.1"/>
    </source>
</evidence>
<evidence type="ECO:0000256" key="10">
    <source>
        <dbReference type="RuleBase" id="RU362132"/>
    </source>
</evidence>
<dbReference type="EMBL" id="QQBC01000016">
    <property type="protein sequence ID" value="RDI60365.1"/>
    <property type="molecule type" value="Genomic_DNA"/>
</dbReference>
<dbReference type="PANTHER" id="PTHR18968:SF133">
    <property type="entry name" value="BENZOYLFORMATE DECARBOXYLASE"/>
    <property type="match status" value="1"/>
</dbReference>
<dbReference type="SUPFAM" id="SSF52467">
    <property type="entry name" value="DHS-like NAD/FAD-binding domain"/>
    <property type="match status" value="1"/>
</dbReference>
<comment type="similarity">
    <text evidence="3 10">Belongs to the TPP enzyme family.</text>
</comment>
<dbReference type="InterPro" id="IPR029035">
    <property type="entry name" value="DHS-like_NAD/FAD-binding_dom"/>
</dbReference>
<evidence type="ECO:0000256" key="5">
    <source>
        <dbReference type="ARBA" id="ARBA00022630"/>
    </source>
</evidence>
<dbReference type="AlphaFoldDB" id="A0A370HQ21"/>
<gene>
    <name evidence="14" type="ORF">DFR76_11699</name>
</gene>
<dbReference type="STRING" id="1210086.GCA_001613105_06230"/>
<dbReference type="CDD" id="cd07035">
    <property type="entry name" value="TPP_PYR_POX_like"/>
    <property type="match status" value="1"/>
</dbReference>
<dbReference type="GO" id="GO:0009099">
    <property type="term" value="P:L-valine biosynthetic process"/>
    <property type="evidence" value="ECO:0007669"/>
    <property type="project" value="UniProtKB-UniPathway"/>
</dbReference>
<dbReference type="Pfam" id="PF00205">
    <property type="entry name" value="TPP_enzyme_M"/>
    <property type="match status" value="1"/>
</dbReference>
<dbReference type="GO" id="GO:0003984">
    <property type="term" value="F:acetolactate synthase activity"/>
    <property type="evidence" value="ECO:0007669"/>
    <property type="project" value="UniProtKB-EC"/>
</dbReference>
<name>A0A370HQ21_9NOCA</name>
<dbReference type="Pfam" id="PF02776">
    <property type="entry name" value="TPP_enzyme_N"/>
    <property type="match status" value="1"/>
</dbReference>
<dbReference type="UniPathway" id="UPA00049">
    <property type="reaction ID" value="UER00059"/>
</dbReference>
<dbReference type="PROSITE" id="PS00187">
    <property type="entry name" value="TPP_ENZYMES"/>
    <property type="match status" value="1"/>
</dbReference>
<dbReference type="UniPathway" id="UPA00047">
    <property type="reaction ID" value="UER00055"/>
</dbReference>
<evidence type="ECO:0000256" key="3">
    <source>
        <dbReference type="ARBA" id="ARBA00007812"/>
    </source>
</evidence>
<evidence type="ECO:0000259" key="12">
    <source>
        <dbReference type="Pfam" id="PF02775"/>
    </source>
</evidence>
<dbReference type="GO" id="GO:0009097">
    <property type="term" value="P:isoleucine biosynthetic process"/>
    <property type="evidence" value="ECO:0007669"/>
    <property type="project" value="UniProtKB-UniPathway"/>
</dbReference>
<keyword evidence="8" id="KW-0028">Amino-acid biosynthesis</keyword>
<sequence length="526" mass="55520">MPTVKQATYEVLRRFGLSTLFGNPGSTEVDFLAGLPEDLNFVLGLHESAVVGMATGHALRTERPALVLLHTTAGFGNAVGALATARVNRAPLVVLVGQQDRRHLSAEPFLTGRLHGLAGDYPVWSHQPDRAQDVPEALARAWYEARAGRGPAIVVVPMDDWHAEIDAERLPNAPARLRSGVRVEEYATAELAEMLYAAKSPCVVAGSGNDSAEGWQALVELAECLGCPVWQEPFGARAGFPQDHRRYAGHLPAGRAALRDALAGHDLVLVVGAAAFRQYAYEPGPFVAPGTTLAVVTDDPDEAHRSPAALAILADPARTVARLAKLVPARTGSEPAERHRTPVPPPAEPLAAAHVFAALAAAIPADTIVLEEAPSARAALYDLLPARHPLGLLSAAMGGLGFAMPTAIGLRLADPARPVVAVVGDGSALYCVQSVWSAVHYRVGALFVVLANGRYRIMDQLSARAGAPEPAWPGFDEIGVAAIAHGFGCPVERITDHPSLIAVFDAVLPTLPDRREPLLLEIAVTA</sequence>
<feature type="domain" description="Thiamine pyrophosphate enzyme central" evidence="11">
    <location>
        <begin position="189"/>
        <end position="323"/>
    </location>
</feature>
<evidence type="ECO:0000256" key="4">
    <source>
        <dbReference type="ARBA" id="ARBA00013145"/>
    </source>
</evidence>
<dbReference type="Gene3D" id="3.40.50.1220">
    <property type="entry name" value="TPP-binding domain"/>
    <property type="match status" value="1"/>
</dbReference>
<evidence type="ECO:0000256" key="9">
    <source>
        <dbReference type="ARBA" id="ARBA00048670"/>
    </source>
</evidence>
<comment type="pathway">
    <text evidence="1">Amino-acid biosynthesis; L-isoleucine biosynthesis; L-isoleucine from 2-oxobutanoate: step 1/4.</text>
</comment>
<dbReference type="InterPro" id="IPR012001">
    <property type="entry name" value="Thiamin_PyroP_enz_TPP-bd_dom"/>
</dbReference>
<evidence type="ECO:0000256" key="6">
    <source>
        <dbReference type="ARBA" id="ARBA00022827"/>
    </source>
</evidence>
<accession>A0A370HQ21</accession>
<reference evidence="14 15" key="1">
    <citation type="submission" date="2018-07" db="EMBL/GenBank/DDBJ databases">
        <title>Genomic Encyclopedia of Type Strains, Phase IV (KMG-IV): sequencing the most valuable type-strain genomes for metagenomic binning, comparative biology and taxonomic classification.</title>
        <authorList>
            <person name="Goeker M."/>
        </authorList>
    </citation>
    <scope>NUCLEOTIDE SEQUENCE [LARGE SCALE GENOMIC DNA]</scope>
    <source>
        <strain evidence="14 15">DSM 44290</strain>
    </source>
</reference>
<comment type="catalytic activity">
    <reaction evidence="9">
        <text>2 pyruvate + H(+) = (2S)-2-acetolactate + CO2</text>
        <dbReference type="Rhea" id="RHEA:25249"/>
        <dbReference type="ChEBI" id="CHEBI:15361"/>
        <dbReference type="ChEBI" id="CHEBI:15378"/>
        <dbReference type="ChEBI" id="CHEBI:16526"/>
        <dbReference type="ChEBI" id="CHEBI:58476"/>
        <dbReference type="EC" id="2.2.1.6"/>
    </reaction>
</comment>
<evidence type="ECO:0000256" key="1">
    <source>
        <dbReference type="ARBA" id="ARBA00004974"/>
    </source>
</evidence>
<evidence type="ECO:0000256" key="2">
    <source>
        <dbReference type="ARBA" id="ARBA00005025"/>
    </source>
</evidence>
<dbReference type="RefSeq" id="WP_068005359.1">
    <property type="nucleotide sequence ID" value="NZ_QQBC01000016.1"/>
</dbReference>
<feature type="domain" description="Thiamine pyrophosphate enzyme N-terminal TPP-binding" evidence="13">
    <location>
        <begin position="3"/>
        <end position="105"/>
    </location>
</feature>
<evidence type="ECO:0000313" key="15">
    <source>
        <dbReference type="Proteomes" id="UP000254869"/>
    </source>
</evidence>
<evidence type="ECO:0000256" key="7">
    <source>
        <dbReference type="ARBA" id="ARBA00023052"/>
    </source>
</evidence>
<dbReference type="Gene3D" id="3.40.50.970">
    <property type="match status" value="2"/>
</dbReference>
<keyword evidence="8" id="KW-0100">Branched-chain amino acid biosynthesis</keyword>
<evidence type="ECO:0000259" key="11">
    <source>
        <dbReference type="Pfam" id="PF00205"/>
    </source>
</evidence>
<dbReference type="GO" id="GO:0050660">
    <property type="term" value="F:flavin adenine dinucleotide binding"/>
    <property type="evidence" value="ECO:0007669"/>
    <property type="project" value="TreeGrafter"/>
</dbReference>
<dbReference type="PANTHER" id="PTHR18968">
    <property type="entry name" value="THIAMINE PYROPHOSPHATE ENZYMES"/>
    <property type="match status" value="1"/>
</dbReference>
<dbReference type="InterPro" id="IPR012000">
    <property type="entry name" value="Thiamin_PyroP_enz_cen_dom"/>
</dbReference>
<keyword evidence="7 10" id="KW-0786">Thiamine pyrophosphate</keyword>
<dbReference type="GO" id="GO:0000287">
    <property type="term" value="F:magnesium ion binding"/>
    <property type="evidence" value="ECO:0007669"/>
    <property type="project" value="InterPro"/>
</dbReference>
<dbReference type="SUPFAM" id="SSF52518">
    <property type="entry name" value="Thiamin diphosphate-binding fold (THDP-binding)"/>
    <property type="match status" value="2"/>
</dbReference>
<dbReference type="Proteomes" id="UP000254869">
    <property type="component" value="Unassembled WGS sequence"/>
</dbReference>
<keyword evidence="5" id="KW-0285">Flavoprotein</keyword>
<proteinExistence type="inferred from homology"/>
<dbReference type="InterPro" id="IPR000399">
    <property type="entry name" value="TPP-bd_CS"/>
</dbReference>
<dbReference type="Pfam" id="PF02775">
    <property type="entry name" value="TPP_enzyme_C"/>
    <property type="match status" value="1"/>
</dbReference>
<protein>
    <recommendedName>
        <fullName evidence="4">acetolactate synthase</fullName>
        <ecNumber evidence="4">2.2.1.6</ecNumber>
    </recommendedName>
</protein>
<dbReference type="InterPro" id="IPR011766">
    <property type="entry name" value="TPP_enzyme_TPP-bd"/>
</dbReference>
<dbReference type="CDD" id="cd02002">
    <property type="entry name" value="TPP_BFDC"/>
    <property type="match status" value="1"/>
</dbReference>
<dbReference type="InterPro" id="IPR029061">
    <property type="entry name" value="THDP-binding"/>
</dbReference>
<dbReference type="InterPro" id="IPR045229">
    <property type="entry name" value="TPP_enz"/>
</dbReference>
<comment type="pathway">
    <text evidence="2">Amino-acid biosynthesis; L-valine biosynthesis; L-valine from pyruvate: step 1/4.</text>
</comment>
<evidence type="ECO:0000256" key="8">
    <source>
        <dbReference type="ARBA" id="ARBA00023304"/>
    </source>
</evidence>